<dbReference type="EMBL" id="CP095045">
    <property type="protein sequence ID" value="UOQ56269.1"/>
    <property type="molecule type" value="Genomic_DNA"/>
</dbReference>
<proteinExistence type="predicted"/>
<keyword evidence="1" id="KW-1133">Transmembrane helix</keyword>
<evidence type="ECO:0000256" key="1">
    <source>
        <dbReference type="SAM" id="Phobius"/>
    </source>
</evidence>
<dbReference type="Proteomes" id="UP000831786">
    <property type="component" value="Chromosome"/>
</dbReference>
<organism evidence="2 3">
    <name type="scientific">Leucobacter allii</name>
    <dbReference type="NCBI Taxonomy" id="2932247"/>
    <lineage>
        <taxon>Bacteria</taxon>
        <taxon>Bacillati</taxon>
        <taxon>Actinomycetota</taxon>
        <taxon>Actinomycetes</taxon>
        <taxon>Micrococcales</taxon>
        <taxon>Microbacteriaceae</taxon>
        <taxon>Leucobacter</taxon>
    </lineage>
</organism>
<keyword evidence="1" id="KW-0472">Membrane</keyword>
<dbReference type="RefSeq" id="WP_244689982.1">
    <property type="nucleotide sequence ID" value="NZ_CP095044.1"/>
</dbReference>
<evidence type="ECO:0000313" key="2">
    <source>
        <dbReference type="EMBL" id="UOQ56269.1"/>
    </source>
</evidence>
<evidence type="ECO:0008006" key="4">
    <source>
        <dbReference type="Google" id="ProtNLM"/>
    </source>
</evidence>
<name>A0ABY4FHY6_9MICO</name>
<protein>
    <recommendedName>
        <fullName evidence="4">Lysyl-tRNA synthetase</fullName>
    </recommendedName>
</protein>
<keyword evidence="1" id="KW-0812">Transmembrane</keyword>
<evidence type="ECO:0000313" key="3">
    <source>
        <dbReference type="Proteomes" id="UP000831786"/>
    </source>
</evidence>
<sequence>MDDWWLNAVWSLTPTVLVGLFFWMVLRLILRADRTERRVYQEIEREERAKAGLPVAEEPRPGA</sequence>
<gene>
    <name evidence="2" type="ORF">MUN78_11280</name>
</gene>
<keyword evidence="3" id="KW-1185">Reference proteome</keyword>
<feature type="transmembrane region" description="Helical" evidence="1">
    <location>
        <begin position="12"/>
        <end position="30"/>
    </location>
</feature>
<accession>A0ABY4FHY6</accession>
<reference evidence="2 3" key="1">
    <citation type="submission" date="2022-04" db="EMBL/GenBank/DDBJ databases">
        <title>Leucobacter sp. isolated from rhizosphere of garlic.</title>
        <authorList>
            <person name="Won M."/>
            <person name="Lee C.-M."/>
            <person name="Woen H.-Y."/>
            <person name="Kwon S.-W."/>
        </authorList>
    </citation>
    <scope>NUCLEOTIDE SEQUENCE [LARGE SCALE GENOMIC DNA]</scope>
    <source>
        <strain evidence="2 3">H21R-40</strain>
    </source>
</reference>